<dbReference type="Proteomes" id="UP001301326">
    <property type="component" value="Chromosome"/>
</dbReference>
<sequence length="87" mass="9760">MAKKYTDEQIEAFKADFYKSEKATPEEWCAIKNPEIPKPSLAKMKEILGMTAPKDKPTYKQLVQKIADLESQIVGMKEALGAQAART</sequence>
<dbReference type="KEGG" id="tput:QJT81_12455"/>
<dbReference type="EMBL" id="CP124756">
    <property type="protein sequence ID" value="WGZ92675.1"/>
    <property type="molecule type" value="Genomic_DNA"/>
</dbReference>
<evidence type="ECO:0000313" key="1">
    <source>
        <dbReference type="EMBL" id="WGZ92675.1"/>
    </source>
</evidence>
<reference evidence="1" key="2">
    <citation type="submission" date="2023-04" db="EMBL/GenBank/DDBJ databases">
        <authorList>
            <person name="Beletskiy A.V."/>
            <person name="Mardanov A.V."/>
            <person name="Ravin N.V."/>
        </authorList>
    </citation>
    <scope>NUCLEOTIDE SEQUENCE</scope>
    <source>
        <strain evidence="1">GKL-02</strain>
    </source>
</reference>
<accession>A0AA95H984</accession>
<dbReference type="AlphaFoldDB" id="A0AA95H984"/>
<reference evidence="1" key="1">
    <citation type="journal article" date="2023" name="Int. J. Mol. Sci.">
        <title>Metagenomics Revealed a New Genus 'Candidatus Thiocaldithrix dubininis' gen. nov., sp. nov. and a New Species 'Candidatus Thiothrix putei' sp. nov. in the Family Thiotrichaceae, Some Members of Which Have Traits of Both Na+- and H+-Motive Energetics.</title>
        <authorList>
            <person name="Ravin N.V."/>
            <person name="Muntyan M.S."/>
            <person name="Smolyakov D.D."/>
            <person name="Rudenko T.S."/>
            <person name="Beletsky A.V."/>
            <person name="Mardanov A.V."/>
            <person name="Grabovich M.Y."/>
        </authorList>
    </citation>
    <scope>NUCLEOTIDE SEQUENCE</scope>
    <source>
        <strain evidence="1">GKL-02</strain>
    </source>
</reference>
<proteinExistence type="predicted"/>
<organism evidence="1">
    <name type="scientific">Candidatus Thiothrix putei</name>
    <dbReference type="NCBI Taxonomy" id="3080811"/>
    <lineage>
        <taxon>Bacteria</taxon>
        <taxon>Pseudomonadati</taxon>
        <taxon>Pseudomonadota</taxon>
        <taxon>Gammaproteobacteria</taxon>
        <taxon>Thiotrichales</taxon>
        <taxon>Thiotrichaceae</taxon>
        <taxon>Thiothrix</taxon>
    </lineage>
</organism>
<gene>
    <name evidence="1" type="ORF">QJT81_12455</name>
</gene>
<protein>
    <submittedName>
        <fullName evidence="1">Uncharacterized protein</fullName>
    </submittedName>
</protein>
<name>A0AA95H984_9GAMM</name>